<dbReference type="InterPro" id="IPR001789">
    <property type="entry name" value="Sig_transdc_resp-reg_receiver"/>
</dbReference>
<keyword evidence="2" id="KW-0175">Coiled coil</keyword>
<dbReference type="eggNOG" id="COG3279">
    <property type="taxonomic scope" value="Bacteria"/>
</dbReference>
<feature type="domain" description="HTH LytTR-type" evidence="4">
    <location>
        <begin position="141"/>
        <end position="232"/>
    </location>
</feature>
<dbReference type="AlphaFoldDB" id="A0A1G4VV89"/>
<dbReference type="Pfam" id="PF04397">
    <property type="entry name" value="LytTR"/>
    <property type="match status" value="1"/>
</dbReference>
<dbReference type="PANTHER" id="PTHR37299">
    <property type="entry name" value="TRANSCRIPTIONAL REGULATOR-RELATED"/>
    <property type="match status" value="1"/>
</dbReference>
<proteinExistence type="predicted"/>
<feature type="coiled-coil region" evidence="2">
    <location>
        <begin position="109"/>
        <end position="136"/>
    </location>
</feature>
<dbReference type="STRING" id="329186.SAMN02927925_01803"/>
<dbReference type="Pfam" id="PF00072">
    <property type="entry name" value="Response_reg"/>
    <property type="match status" value="1"/>
</dbReference>
<evidence type="ECO:0000259" key="3">
    <source>
        <dbReference type="PROSITE" id="PS50110"/>
    </source>
</evidence>
<dbReference type="GO" id="GO:0000156">
    <property type="term" value="F:phosphorelay response regulator activity"/>
    <property type="evidence" value="ECO:0007669"/>
    <property type="project" value="InterPro"/>
</dbReference>
<organism evidence="5 6">
    <name type="scientific">Flavobacterium saliperosum</name>
    <dbReference type="NCBI Taxonomy" id="329186"/>
    <lineage>
        <taxon>Bacteria</taxon>
        <taxon>Pseudomonadati</taxon>
        <taxon>Bacteroidota</taxon>
        <taxon>Flavobacteriia</taxon>
        <taxon>Flavobacteriales</taxon>
        <taxon>Flavobacteriaceae</taxon>
        <taxon>Flavobacterium</taxon>
    </lineage>
</organism>
<dbReference type="InterPro" id="IPR046947">
    <property type="entry name" value="LytR-like"/>
</dbReference>
<keyword evidence="1" id="KW-0597">Phosphoprotein</keyword>
<dbReference type="Gene3D" id="3.40.50.2300">
    <property type="match status" value="1"/>
</dbReference>
<dbReference type="EMBL" id="FMTY01000004">
    <property type="protein sequence ID" value="SCX12469.1"/>
    <property type="molecule type" value="Genomic_DNA"/>
</dbReference>
<dbReference type="RefSeq" id="WP_023575929.1">
    <property type="nucleotide sequence ID" value="NZ_CBCSBQ010000001.1"/>
</dbReference>
<evidence type="ECO:0000256" key="1">
    <source>
        <dbReference type="PROSITE-ProRule" id="PRU00169"/>
    </source>
</evidence>
<dbReference type="Gene3D" id="2.40.50.1020">
    <property type="entry name" value="LytTr DNA-binding domain"/>
    <property type="match status" value="1"/>
</dbReference>
<dbReference type="SUPFAM" id="SSF52172">
    <property type="entry name" value="CheY-like"/>
    <property type="match status" value="1"/>
</dbReference>
<sequence length="248" mass="28230">MKAILIDDEKRARVTLSLLLADYCPNITLVAECENLSEGVKAIRKHQPDLVLLDIEMPGHSGLELLDFFDENEVHFSIIFTTAYNQYAIQAFKFSAIDYLLKPIVPEELADAVKRLEKQKHKLENYKVLKENMQQDNLTKIAVPSGNSLIFLDIAKILYIKGEGSYSEVFCSNGIKRMVSRNLKNFEDILCSDNRFLRVHKSYVVNFDHVVAFNKSDGGSLELENNIHIPVSSDKAQLILDNVQIVKR</sequence>
<dbReference type="Proteomes" id="UP000182124">
    <property type="component" value="Unassembled WGS sequence"/>
</dbReference>
<dbReference type="PROSITE" id="PS50110">
    <property type="entry name" value="RESPONSE_REGULATORY"/>
    <property type="match status" value="1"/>
</dbReference>
<feature type="domain" description="Response regulatory" evidence="3">
    <location>
        <begin position="2"/>
        <end position="117"/>
    </location>
</feature>
<dbReference type="SMART" id="SM00448">
    <property type="entry name" value="REC"/>
    <property type="match status" value="1"/>
</dbReference>
<dbReference type="SMART" id="SM00850">
    <property type="entry name" value="LytTR"/>
    <property type="match status" value="1"/>
</dbReference>
<protein>
    <submittedName>
        <fullName evidence="5">Two component transcriptional regulator, LytTR family</fullName>
    </submittedName>
</protein>
<reference evidence="5 6" key="1">
    <citation type="submission" date="2016-10" db="EMBL/GenBank/DDBJ databases">
        <authorList>
            <person name="de Groot N.N."/>
        </authorList>
    </citation>
    <scope>NUCLEOTIDE SEQUENCE [LARGE SCALE GENOMIC DNA]</scope>
    <source>
        <strain evidence="5 6">CGMCC 1.3801</strain>
    </source>
</reference>
<dbReference type="PANTHER" id="PTHR37299:SF1">
    <property type="entry name" value="STAGE 0 SPORULATION PROTEIN A HOMOLOG"/>
    <property type="match status" value="1"/>
</dbReference>
<dbReference type="PROSITE" id="PS50930">
    <property type="entry name" value="HTH_LYTTR"/>
    <property type="match status" value="1"/>
</dbReference>
<name>A0A1G4VV89_9FLAO</name>
<evidence type="ECO:0000313" key="5">
    <source>
        <dbReference type="EMBL" id="SCX12469.1"/>
    </source>
</evidence>
<gene>
    <name evidence="5" type="ORF">SAMN02927925_01803</name>
</gene>
<dbReference type="InterPro" id="IPR011006">
    <property type="entry name" value="CheY-like_superfamily"/>
</dbReference>
<dbReference type="InterPro" id="IPR007492">
    <property type="entry name" value="LytTR_DNA-bd_dom"/>
</dbReference>
<feature type="modified residue" description="4-aspartylphosphate" evidence="1">
    <location>
        <position position="54"/>
    </location>
</feature>
<evidence type="ECO:0000256" key="2">
    <source>
        <dbReference type="SAM" id="Coils"/>
    </source>
</evidence>
<accession>A0A1G4VV89</accession>
<evidence type="ECO:0000313" key="6">
    <source>
        <dbReference type="Proteomes" id="UP000182124"/>
    </source>
</evidence>
<dbReference type="GO" id="GO:0003677">
    <property type="term" value="F:DNA binding"/>
    <property type="evidence" value="ECO:0007669"/>
    <property type="project" value="InterPro"/>
</dbReference>
<evidence type="ECO:0000259" key="4">
    <source>
        <dbReference type="PROSITE" id="PS50930"/>
    </source>
</evidence>